<dbReference type="Proteomes" id="UP000185766">
    <property type="component" value="Unassembled WGS sequence"/>
</dbReference>
<dbReference type="STRING" id="1429083.GCA_001885685_02740"/>
<dbReference type="RefSeq" id="WP_074865842.1">
    <property type="nucleotide sequence ID" value="NZ_FOAS01000004.1"/>
</dbReference>
<dbReference type="PIRSF" id="PIRSF026326">
    <property type="entry name" value="InaA"/>
    <property type="match status" value="1"/>
</dbReference>
<evidence type="ECO:0000313" key="2">
    <source>
        <dbReference type="Proteomes" id="UP000185766"/>
    </source>
</evidence>
<dbReference type="GO" id="GO:0016301">
    <property type="term" value="F:kinase activity"/>
    <property type="evidence" value="ECO:0007669"/>
    <property type="project" value="UniProtKB-KW"/>
</dbReference>
<evidence type="ECO:0000313" key="1">
    <source>
        <dbReference type="EMBL" id="SEK67699.1"/>
    </source>
</evidence>
<keyword evidence="1" id="KW-0418">Kinase</keyword>
<reference evidence="1 2" key="1">
    <citation type="submission" date="2016-10" db="EMBL/GenBank/DDBJ databases">
        <authorList>
            <person name="de Groot N.N."/>
        </authorList>
    </citation>
    <scope>NUCLEOTIDE SEQUENCE [LARGE SCALE GENOMIC DNA]</scope>
    <source>
        <strain evidence="1 2">JCM 19513</strain>
    </source>
</reference>
<dbReference type="InterPro" id="IPR027023">
    <property type="entry name" value="Put_LipoPS_kinase_InaA"/>
</dbReference>
<proteinExistence type="predicted"/>
<organism evidence="1 2">
    <name type="scientific">Atopomonas hussainii</name>
    <dbReference type="NCBI Taxonomy" id="1429083"/>
    <lineage>
        <taxon>Bacteria</taxon>
        <taxon>Pseudomonadati</taxon>
        <taxon>Pseudomonadota</taxon>
        <taxon>Gammaproteobacteria</taxon>
        <taxon>Pseudomonadales</taxon>
        <taxon>Pseudomonadaceae</taxon>
        <taxon>Atopomonas</taxon>
    </lineage>
</organism>
<dbReference type="EMBL" id="FOAS01000004">
    <property type="protein sequence ID" value="SEK67699.1"/>
    <property type="molecule type" value="Genomic_DNA"/>
</dbReference>
<dbReference type="AlphaFoldDB" id="A0A1H7IZ16"/>
<protein>
    <submittedName>
        <fullName evidence="1">Lipopolysaccharide kinase (Kdo/WaaP) family protein</fullName>
    </submittedName>
</protein>
<gene>
    <name evidence="1" type="ORF">SAMN05216214_104122</name>
</gene>
<accession>A0A1H7IZ16</accession>
<dbReference type="Pfam" id="PF06293">
    <property type="entry name" value="Kdo"/>
    <property type="match status" value="1"/>
</dbReference>
<dbReference type="SUPFAM" id="SSF56112">
    <property type="entry name" value="Protein kinase-like (PK-like)"/>
    <property type="match status" value="1"/>
</dbReference>
<keyword evidence="2" id="KW-1185">Reference proteome</keyword>
<sequence length="231" mass="26499">MGIALLQRRQGDEFAAWWRKDGEWVEEPNQRRDGLSGVIRHRARDGVLLYIKRQDGHTFRSLRYPLGRPTTLRECHALQALETAGVHVPHVRYFGMQHEGHWQAVMATEALPEGFISLEDLYQQTEPLAEPVRVAVLGALAKMLARMHQARWQHAGLYDKHLFVRISGDATSPQVDAATLDLERARHRLTASQAARHDLRQLKRRIAQWNDADWAIFLPAYEKAFGRAVAF</sequence>
<name>A0A1H7IZ16_9GAMM</name>
<keyword evidence="1" id="KW-0808">Transferase</keyword>
<dbReference type="InterPro" id="IPR011009">
    <property type="entry name" value="Kinase-like_dom_sf"/>
</dbReference>